<dbReference type="Gene3D" id="3.10.310.10">
    <property type="entry name" value="Diaminopimelate Epimerase, Chain A, domain 1"/>
    <property type="match status" value="2"/>
</dbReference>
<evidence type="ECO:0000313" key="2">
    <source>
        <dbReference type="EMBL" id="PIB76082.1"/>
    </source>
</evidence>
<dbReference type="RefSeq" id="WP_090584835.1">
    <property type="nucleotide sequence ID" value="NZ_CP104302.1"/>
</dbReference>
<dbReference type="SUPFAM" id="SSF54506">
    <property type="entry name" value="Diaminopimelate epimerase-like"/>
    <property type="match status" value="1"/>
</dbReference>
<dbReference type="EMBL" id="PDCN02000006">
    <property type="protein sequence ID" value="PIB76082.1"/>
    <property type="molecule type" value="Genomic_DNA"/>
</dbReference>
<dbReference type="PANTHER" id="PTHR13774:SF32">
    <property type="entry name" value="ANTISENSE-ENHANCING SEQUENCE 1"/>
    <property type="match status" value="1"/>
</dbReference>
<name>A0A2G5PCN6_9MYCO</name>
<evidence type="ECO:0000256" key="1">
    <source>
        <dbReference type="PIRSR" id="PIRSR016184-1"/>
    </source>
</evidence>
<proteinExistence type="predicted"/>
<dbReference type="Pfam" id="PF02567">
    <property type="entry name" value="PhzC-PhzF"/>
    <property type="match status" value="2"/>
</dbReference>
<keyword evidence="3" id="KW-1185">Reference proteome</keyword>
<dbReference type="Proteomes" id="UP000230551">
    <property type="component" value="Unassembled WGS sequence"/>
</dbReference>
<feature type="active site" evidence="1">
    <location>
        <position position="46"/>
    </location>
</feature>
<comment type="caution">
    <text evidence="2">The sequence shown here is derived from an EMBL/GenBank/DDBJ whole genome shotgun (WGS) entry which is preliminary data.</text>
</comment>
<sequence>MSIDVTVLRVFTDATGNYGNPLGVVDAAAVAPDDRQRLATELGYSETIFVDLPEPGSANAHAQIFTPAAEIEFAGHPTVGLAWQLREWGRPVRTLRVPAGLVQIDYQAGADGSMTSVTARADWAPEFAIYDLADEQDVLDADPAEYSDDIAHYLWAWTDKESGALRSRAFVGSLGVPEDEATGAAAVRMTEYLSRDLSITQGKGSQIHTVWSPDGWVQVAGRVVPDGHRTVG</sequence>
<dbReference type="GO" id="GO:0005737">
    <property type="term" value="C:cytoplasm"/>
    <property type="evidence" value="ECO:0007669"/>
    <property type="project" value="TreeGrafter"/>
</dbReference>
<protein>
    <submittedName>
        <fullName evidence="2">PhzF family phenazine biosynthesis protein</fullName>
    </submittedName>
</protein>
<dbReference type="GO" id="GO:0016853">
    <property type="term" value="F:isomerase activity"/>
    <property type="evidence" value="ECO:0007669"/>
    <property type="project" value="TreeGrafter"/>
</dbReference>
<dbReference type="PANTHER" id="PTHR13774">
    <property type="entry name" value="PHENAZINE BIOSYNTHESIS PROTEIN"/>
    <property type="match status" value="1"/>
</dbReference>
<accession>A0A2G5PCN6</accession>
<dbReference type="STRING" id="85968.GCA_900073015_00141"/>
<reference evidence="2 3" key="1">
    <citation type="journal article" date="2017" name="Infect. Genet. Evol.">
        <title>The new phylogeny of the genus Mycobacterium: The old and the news.</title>
        <authorList>
            <person name="Tortoli E."/>
            <person name="Fedrizzi T."/>
            <person name="Meehan C.J."/>
            <person name="Trovato A."/>
            <person name="Grottola A."/>
            <person name="Giacobazzi E."/>
            <person name="Serpini G.F."/>
            <person name="Tagliazucchi S."/>
            <person name="Fabio A."/>
            <person name="Bettua C."/>
            <person name="Bertorelli R."/>
            <person name="Frascaro F."/>
            <person name="De Sanctis V."/>
            <person name="Pecorari M."/>
            <person name="Jousson O."/>
            <person name="Segata N."/>
            <person name="Cirillo D.M."/>
        </authorList>
    </citation>
    <scope>NUCLEOTIDE SEQUENCE [LARGE SCALE GENOMIC DNA]</scope>
    <source>
        <strain evidence="2 3">CIP1034565</strain>
    </source>
</reference>
<organism evidence="2 3">
    <name type="scientific">Mycolicibacterium brumae</name>
    <dbReference type="NCBI Taxonomy" id="85968"/>
    <lineage>
        <taxon>Bacteria</taxon>
        <taxon>Bacillati</taxon>
        <taxon>Actinomycetota</taxon>
        <taxon>Actinomycetes</taxon>
        <taxon>Mycobacteriales</taxon>
        <taxon>Mycobacteriaceae</taxon>
        <taxon>Mycolicibacterium</taxon>
    </lineage>
</organism>
<dbReference type="InterPro" id="IPR003719">
    <property type="entry name" value="Phenazine_PhzF-like"/>
</dbReference>
<gene>
    <name evidence="2" type="ORF">CQY22_006725</name>
</gene>
<dbReference type="OrthoDB" id="9788221at2"/>
<dbReference type="AlphaFoldDB" id="A0A2G5PCN6"/>
<dbReference type="PIRSF" id="PIRSF016184">
    <property type="entry name" value="PhzC_PhzF"/>
    <property type="match status" value="1"/>
</dbReference>
<evidence type="ECO:0000313" key="3">
    <source>
        <dbReference type="Proteomes" id="UP000230551"/>
    </source>
</evidence>